<dbReference type="PROSITE" id="PS51176">
    <property type="entry name" value="PDH_ADH"/>
    <property type="match status" value="1"/>
</dbReference>
<dbReference type="InterPro" id="IPR036291">
    <property type="entry name" value="NAD(P)-bd_dom_sf"/>
</dbReference>
<evidence type="ECO:0000256" key="2">
    <source>
        <dbReference type="ARBA" id="ARBA00007964"/>
    </source>
</evidence>
<accession>A0ABN1AP71</accession>
<dbReference type="SUPFAM" id="SSF55021">
    <property type="entry name" value="ACT-like"/>
    <property type="match status" value="1"/>
</dbReference>
<proteinExistence type="inferred from homology"/>
<dbReference type="EMBL" id="BAAADO010000001">
    <property type="protein sequence ID" value="GAA0481064.1"/>
    <property type="molecule type" value="Genomic_DNA"/>
</dbReference>
<comment type="caution">
    <text evidence="12">The sequence shown here is derived from an EMBL/GenBank/DDBJ whole genome shotgun (WGS) entry which is preliminary data.</text>
</comment>
<keyword evidence="7" id="KW-0520">NAD</keyword>
<dbReference type="PANTHER" id="PTHR21363">
    <property type="entry name" value="PREPHENATE DEHYDROGENASE"/>
    <property type="match status" value="1"/>
</dbReference>
<evidence type="ECO:0000313" key="12">
    <source>
        <dbReference type="EMBL" id="GAA0481064.1"/>
    </source>
</evidence>
<dbReference type="Gene3D" id="1.10.3660.10">
    <property type="entry name" value="6-phosphogluconate dehydrogenase C-terminal like domain"/>
    <property type="match status" value="1"/>
</dbReference>
<dbReference type="Gene3D" id="3.40.50.720">
    <property type="entry name" value="NAD(P)-binding Rossmann-like Domain"/>
    <property type="match status" value="1"/>
</dbReference>
<dbReference type="InterPro" id="IPR008927">
    <property type="entry name" value="6-PGluconate_DH-like_C_sf"/>
</dbReference>
<keyword evidence="8" id="KW-0057">Aromatic amino acid biosynthesis</keyword>
<dbReference type="Gene3D" id="3.30.2130.10">
    <property type="entry name" value="VC0802-like"/>
    <property type="match status" value="1"/>
</dbReference>
<dbReference type="InterPro" id="IPR002912">
    <property type="entry name" value="ACT_dom"/>
</dbReference>
<protein>
    <recommendedName>
        <fullName evidence="4">Prephenate dehydrogenase</fullName>
        <ecNumber evidence="3">1.3.1.12</ecNumber>
    </recommendedName>
</protein>
<dbReference type="Proteomes" id="UP001500880">
    <property type="component" value="Unassembled WGS sequence"/>
</dbReference>
<evidence type="ECO:0000313" key="13">
    <source>
        <dbReference type="Proteomes" id="UP001500880"/>
    </source>
</evidence>
<comment type="pathway">
    <text evidence="1">Amino-acid biosynthesis; L-tyrosine biosynthesis; (4-hydroxyphenyl)pyruvate from prephenate (NAD(+) route): step 1/1.</text>
</comment>
<keyword evidence="13" id="KW-1185">Reference proteome</keyword>
<evidence type="ECO:0000256" key="4">
    <source>
        <dbReference type="ARBA" id="ARBA00016891"/>
    </source>
</evidence>
<gene>
    <name evidence="12" type="ORF">GCM10008986_02130</name>
</gene>
<evidence type="ECO:0000256" key="8">
    <source>
        <dbReference type="ARBA" id="ARBA00023141"/>
    </source>
</evidence>
<keyword evidence="5" id="KW-0827">Tyrosine biosynthesis</keyword>
<evidence type="ECO:0000259" key="10">
    <source>
        <dbReference type="PROSITE" id="PS51176"/>
    </source>
</evidence>
<evidence type="ECO:0000256" key="7">
    <source>
        <dbReference type="ARBA" id="ARBA00023027"/>
    </source>
</evidence>
<reference evidence="12 13" key="1">
    <citation type="journal article" date="2019" name="Int. J. Syst. Evol. Microbiol.">
        <title>The Global Catalogue of Microorganisms (GCM) 10K type strain sequencing project: providing services to taxonomists for standard genome sequencing and annotation.</title>
        <authorList>
            <consortium name="The Broad Institute Genomics Platform"/>
            <consortium name="The Broad Institute Genome Sequencing Center for Infectious Disease"/>
            <person name="Wu L."/>
            <person name="Ma J."/>
        </authorList>
    </citation>
    <scope>NUCLEOTIDE SEQUENCE [LARGE SCALE GENOMIC DNA]</scope>
    <source>
        <strain evidence="12 13">JCM 12389</strain>
    </source>
</reference>
<evidence type="ECO:0000256" key="6">
    <source>
        <dbReference type="ARBA" id="ARBA00023002"/>
    </source>
</evidence>
<dbReference type="InterPro" id="IPR046825">
    <property type="entry name" value="PDH_C"/>
</dbReference>
<evidence type="ECO:0000259" key="11">
    <source>
        <dbReference type="PROSITE" id="PS51671"/>
    </source>
</evidence>
<comment type="catalytic activity">
    <reaction evidence="9">
        <text>prephenate + NAD(+) = 3-(4-hydroxyphenyl)pyruvate + CO2 + NADH</text>
        <dbReference type="Rhea" id="RHEA:13869"/>
        <dbReference type="ChEBI" id="CHEBI:16526"/>
        <dbReference type="ChEBI" id="CHEBI:29934"/>
        <dbReference type="ChEBI" id="CHEBI:36242"/>
        <dbReference type="ChEBI" id="CHEBI:57540"/>
        <dbReference type="ChEBI" id="CHEBI:57945"/>
        <dbReference type="EC" id="1.3.1.12"/>
    </reaction>
</comment>
<dbReference type="PANTHER" id="PTHR21363:SF0">
    <property type="entry name" value="PREPHENATE DEHYDROGENASE [NADP(+)]"/>
    <property type="match status" value="1"/>
</dbReference>
<sequence>MRNKMSRVFIVGLGLIGASLAKNIKKNIPKAWMVGMDSNPDTIEYALKYNIIDEATASFEEGVHKADIIILGTHIQITIEYIKQLNELDIQNEKIVTDVSSVKKPVMEAAKSLSSSNIKFIGGHPMAGSHKHGIEAAKSHLFENAYYILTPSKPGLDEQVRLLKDLLKHTRSLFVELTDKEHDKMTGIVSHFPHLIASSLVHQARNWQDEYPFIPKLAAGGFRDITRIASSNPALWEDILFQNKREMVEFLSEWIDEMINVKELLVSNKHEDVHQYLDSAKTYRDGLPKKKKGALPNFYDIFVDLYDRPGELYKVMKKLAEHEVNIININILEIRENMTGVLRLTLQTEEEQWTAMKVLENNGYEVSLNE</sequence>
<dbReference type="NCBIfam" id="NF005107">
    <property type="entry name" value="PRK06545.1-5"/>
    <property type="match status" value="1"/>
</dbReference>
<dbReference type="EC" id="1.3.1.12" evidence="3"/>
<dbReference type="Pfam" id="PF02153">
    <property type="entry name" value="PDH_N"/>
    <property type="match status" value="1"/>
</dbReference>
<dbReference type="Pfam" id="PF20463">
    <property type="entry name" value="PDH_C"/>
    <property type="match status" value="1"/>
</dbReference>
<comment type="similarity">
    <text evidence="2">Belongs to the prephenate/arogenate dehydrogenase family.</text>
</comment>
<dbReference type="PROSITE" id="PS51671">
    <property type="entry name" value="ACT"/>
    <property type="match status" value="1"/>
</dbReference>
<dbReference type="InterPro" id="IPR046826">
    <property type="entry name" value="PDH_N"/>
</dbReference>
<evidence type="ECO:0000256" key="3">
    <source>
        <dbReference type="ARBA" id="ARBA00012068"/>
    </source>
</evidence>
<dbReference type="SUPFAM" id="SSF48179">
    <property type="entry name" value="6-phosphogluconate dehydrogenase C-terminal domain-like"/>
    <property type="match status" value="1"/>
</dbReference>
<keyword evidence="8" id="KW-0028">Amino-acid biosynthesis</keyword>
<evidence type="ECO:0000256" key="5">
    <source>
        <dbReference type="ARBA" id="ARBA00022498"/>
    </source>
</evidence>
<dbReference type="InterPro" id="IPR050812">
    <property type="entry name" value="Preph/Arog_dehydrog"/>
</dbReference>
<keyword evidence="6" id="KW-0560">Oxidoreductase</keyword>
<feature type="domain" description="Prephenate/arogenate dehydrogenase" evidence="10">
    <location>
        <begin position="6"/>
        <end position="295"/>
    </location>
</feature>
<organism evidence="12 13">
    <name type="scientific">Salinibacillus aidingensis</name>
    <dbReference type="NCBI Taxonomy" id="237684"/>
    <lineage>
        <taxon>Bacteria</taxon>
        <taxon>Bacillati</taxon>
        <taxon>Bacillota</taxon>
        <taxon>Bacilli</taxon>
        <taxon>Bacillales</taxon>
        <taxon>Bacillaceae</taxon>
        <taxon>Salinibacillus</taxon>
    </lineage>
</organism>
<evidence type="ECO:0000256" key="9">
    <source>
        <dbReference type="ARBA" id="ARBA00049260"/>
    </source>
</evidence>
<feature type="domain" description="ACT" evidence="11">
    <location>
        <begin position="300"/>
        <end position="370"/>
    </location>
</feature>
<name>A0ABN1AP71_9BACI</name>
<evidence type="ECO:0000256" key="1">
    <source>
        <dbReference type="ARBA" id="ARBA00005067"/>
    </source>
</evidence>
<dbReference type="InterPro" id="IPR045865">
    <property type="entry name" value="ACT-like_dom_sf"/>
</dbReference>
<dbReference type="InterPro" id="IPR003099">
    <property type="entry name" value="Prephen_DH"/>
</dbReference>
<dbReference type="SUPFAM" id="SSF51735">
    <property type="entry name" value="NAD(P)-binding Rossmann-fold domains"/>
    <property type="match status" value="1"/>
</dbReference>